<dbReference type="RefSeq" id="WP_186922771.1">
    <property type="nucleotide sequence ID" value="NZ_JACOFW010000009.1"/>
</dbReference>
<organism evidence="2 3">
    <name type="scientific">Undibacterium seohonense</name>
    <dbReference type="NCBI Taxonomy" id="1344950"/>
    <lineage>
        <taxon>Bacteria</taxon>
        <taxon>Pseudomonadati</taxon>
        <taxon>Pseudomonadota</taxon>
        <taxon>Betaproteobacteria</taxon>
        <taxon>Burkholderiales</taxon>
        <taxon>Oxalobacteraceae</taxon>
        <taxon>Undibacterium</taxon>
    </lineage>
</organism>
<dbReference type="Pfam" id="PF13380">
    <property type="entry name" value="CoA_binding_2"/>
    <property type="match status" value="1"/>
</dbReference>
<reference evidence="2 3" key="1">
    <citation type="submission" date="2020-08" db="EMBL/GenBank/DDBJ databases">
        <title>Novel species isolated from subtropical streams in China.</title>
        <authorList>
            <person name="Lu H."/>
        </authorList>
    </citation>
    <scope>NUCLEOTIDE SEQUENCE [LARGE SCALE GENOMIC DNA]</scope>
    <source>
        <strain evidence="2 3">KACC 16656</strain>
    </source>
</reference>
<dbReference type="EMBL" id="JACOFW010000009">
    <property type="protein sequence ID" value="MBC3807685.1"/>
    <property type="molecule type" value="Genomic_DNA"/>
</dbReference>
<evidence type="ECO:0000259" key="1">
    <source>
        <dbReference type="SMART" id="SM00881"/>
    </source>
</evidence>
<dbReference type="Gene3D" id="3.40.50.720">
    <property type="entry name" value="NAD(P)-binding Rossmann-like Domain"/>
    <property type="match status" value="1"/>
</dbReference>
<dbReference type="SUPFAM" id="SSF51735">
    <property type="entry name" value="NAD(P)-binding Rossmann-fold domains"/>
    <property type="match status" value="1"/>
</dbReference>
<dbReference type="SMART" id="SM00881">
    <property type="entry name" value="CoA_binding"/>
    <property type="match status" value="1"/>
</dbReference>
<dbReference type="InterPro" id="IPR003781">
    <property type="entry name" value="CoA-bd"/>
</dbReference>
<keyword evidence="3" id="KW-1185">Reference proteome</keyword>
<evidence type="ECO:0000313" key="2">
    <source>
        <dbReference type="EMBL" id="MBC3807685.1"/>
    </source>
</evidence>
<dbReference type="PANTHER" id="PTHR33303:SF2">
    <property type="entry name" value="COA-BINDING DOMAIN-CONTAINING PROTEIN"/>
    <property type="match status" value="1"/>
</dbReference>
<comment type="caution">
    <text evidence="2">The sequence shown here is derived from an EMBL/GenBank/DDBJ whole genome shotgun (WGS) entry which is preliminary data.</text>
</comment>
<protein>
    <submittedName>
        <fullName evidence="2">CoA-binding protein</fullName>
    </submittedName>
</protein>
<sequence>MSEVLIDRLLNTAKTIAIVGISNKPERDSYKVADYLQAHGYKILAVNPLQAGTTILGEPCFPSLAAAQQATGLHIDIVDCFRKSEDIPAIVADAIALRAGAIWMQLSISNESAATSAQEAGLEVVMDRCTKIEHKRLNQLDD</sequence>
<name>A0ABR6X536_9BURK</name>
<gene>
    <name evidence="2" type="ORF">H8K52_10050</name>
</gene>
<accession>A0ABR6X536</accession>
<dbReference type="PANTHER" id="PTHR33303">
    <property type="entry name" value="CYTOPLASMIC PROTEIN-RELATED"/>
    <property type="match status" value="1"/>
</dbReference>
<evidence type="ECO:0000313" key="3">
    <source>
        <dbReference type="Proteomes" id="UP000648257"/>
    </source>
</evidence>
<dbReference type="InterPro" id="IPR036291">
    <property type="entry name" value="NAD(P)-bd_dom_sf"/>
</dbReference>
<proteinExistence type="predicted"/>
<dbReference type="Proteomes" id="UP000648257">
    <property type="component" value="Unassembled WGS sequence"/>
</dbReference>
<feature type="domain" description="CoA-binding" evidence="1">
    <location>
        <begin position="9"/>
        <end position="108"/>
    </location>
</feature>